<feature type="compositionally biased region" description="Basic and acidic residues" evidence="4">
    <location>
        <begin position="146"/>
        <end position="167"/>
    </location>
</feature>
<dbReference type="CDD" id="cd00472">
    <property type="entry name" value="Ribosomal_L24e_L24"/>
    <property type="match status" value="1"/>
</dbReference>
<accession>A0A1D3CZL3</accession>
<dbReference type="GO" id="GO:0003729">
    <property type="term" value="F:mRNA binding"/>
    <property type="evidence" value="ECO:0007669"/>
    <property type="project" value="TreeGrafter"/>
</dbReference>
<comment type="similarity">
    <text evidence="1">Belongs to the eukaryotic ribosomal protein eL24 family.</text>
</comment>
<dbReference type="GO" id="GO:0022625">
    <property type="term" value="C:cytosolic large ribosomal subunit"/>
    <property type="evidence" value="ECO:0007669"/>
    <property type="project" value="TreeGrafter"/>
</dbReference>
<dbReference type="PANTHER" id="PTHR10792:SF1">
    <property type="entry name" value="RIBOSOMAL PROTEIN L24"/>
    <property type="match status" value="1"/>
</dbReference>
<dbReference type="InParanoid" id="A0A1D3CZL3"/>
<evidence type="ECO:0000256" key="4">
    <source>
        <dbReference type="SAM" id="MobiDB-lite"/>
    </source>
</evidence>
<organism evidence="6 7">
    <name type="scientific">Cyclospora cayetanensis</name>
    <dbReference type="NCBI Taxonomy" id="88456"/>
    <lineage>
        <taxon>Eukaryota</taxon>
        <taxon>Sar</taxon>
        <taxon>Alveolata</taxon>
        <taxon>Apicomplexa</taxon>
        <taxon>Conoidasida</taxon>
        <taxon>Coccidia</taxon>
        <taxon>Eucoccidiorida</taxon>
        <taxon>Eimeriorina</taxon>
        <taxon>Eimeriidae</taxon>
        <taxon>Cyclospora</taxon>
    </lineage>
</organism>
<dbReference type="Gene3D" id="2.30.170.20">
    <property type="entry name" value="Ribosomal protein L24e"/>
    <property type="match status" value="1"/>
</dbReference>
<dbReference type="AlphaFoldDB" id="A0A1D3CZL3"/>
<feature type="region of interest" description="Disordered" evidence="4">
    <location>
        <begin position="144"/>
        <end position="176"/>
    </location>
</feature>
<evidence type="ECO:0000313" key="7">
    <source>
        <dbReference type="Proteomes" id="UP000095192"/>
    </source>
</evidence>
<keyword evidence="3" id="KW-0687">Ribonucleoprotein</keyword>
<evidence type="ECO:0000256" key="2">
    <source>
        <dbReference type="ARBA" id="ARBA00022980"/>
    </source>
</evidence>
<evidence type="ECO:0000259" key="5">
    <source>
        <dbReference type="Pfam" id="PF01246"/>
    </source>
</evidence>
<dbReference type="FunFam" id="2.30.170.20:FF:000003">
    <property type="entry name" value="60S ribosomal protein L24"/>
    <property type="match status" value="1"/>
</dbReference>
<protein>
    <submittedName>
        <fullName evidence="6">60s ribosomal protein</fullName>
    </submittedName>
</protein>
<feature type="domain" description="Large ribosomal subunit protein eL24-related N-terminal" evidence="5">
    <location>
        <begin position="49"/>
        <end position="109"/>
    </location>
</feature>
<dbReference type="GO" id="GO:0002181">
    <property type="term" value="P:cytoplasmic translation"/>
    <property type="evidence" value="ECO:0007669"/>
    <property type="project" value="TreeGrafter"/>
</dbReference>
<dbReference type="SUPFAM" id="SSF57716">
    <property type="entry name" value="Glucocorticoid receptor-like (DNA-binding domain)"/>
    <property type="match status" value="1"/>
</dbReference>
<name>A0A1D3CZL3_9EIME</name>
<dbReference type="InterPro" id="IPR056366">
    <property type="entry name" value="Ribosomal_eL24"/>
</dbReference>
<proteinExistence type="inferred from homology"/>
<dbReference type="InterPro" id="IPR036065">
    <property type="entry name" value="BolA-like_sf"/>
</dbReference>
<reference evidence="6 7" key="1">
    <citation type="journal article" date="2016" name="BMC Genomics">
        <title>Comparative genomics reveals Cyclospora cayetanensis possesses coccidia-like metabolism and invasion components but unique surface antigens.</title>
        <authorList>
            <person name="Liu S."/>
            <person name="Wang L."/>
            <person name="Zheng H."/>
            <person name="Xu Z."/>
            <person name="Roellig D.M."/>
            <person name="Li N."/>
            <person name="Frace M.A."/>
            <person name="Tang K."/>
            <person name="Arrowood M.J."/>
            <person name="Moss D.M."/>
            <person name="Zhang L."/>
            <person name="Feng Y."/>
            <person name="Xiao L."/>
        </authorList>
    </citation>
    <scope>NUCLEOTIDE SEQUENCE [LARGE SCALE GENOMIC DNA]</scope>
    <source>
        <strain evidence="6 7">CHN_HEN01</strain>
    </source>
</reference>
<dbReference type="VEuPathDB" id="ToxoDB:cyc_07048"/>
<evidence type="ECO:0000256" key="3">
    <source>
        <dbReference type="ARBA" id="ARBA00023274"/>
    </source>
</evidence>
<sequence>MLAAAGSPLVGDFLRVKAFYQGLPTLSVCLCGISAFEISKMATVQTTIKTELCSFSEYRIYPGRGQKFVARDGKVHTYIHSKQARLGRHKMKPAKLRWTLAWRRANKKSRGEAVAKRRTRKGGKIQKAIVGISLEEIKQRCAAKPDPTKMRKMPAKDAKKGKSEKPKTTVIPGTRAPPAKNVAWECPERHIEENRVSFKGQTLVVLTRCAHKYAAPECPNLMKLRSSIEQNFQPICFYVKNDYAMGHHVYDQHFYGILCSPLFEGKTYGQINAMVDRVLEPLGLKGRVKLHCQPPSRFEVRK</sequence>
<evidence type="ECO:0000256" key="1">
    <source>
        <dbReference type="ARBA" id="ARBA00005647"/>
    </source>
</evidence>
<keyword evidence="7" id="KW-1185">Reference proteome</keyword>
<dbReference type="SUPFAM" id="SSF82657">
    <property type="entry name" value="BolA-like"/>
    <property type="match status" value="1"/>
</dbReference>
<dbReference type="Pfam" id="PF01246">
    <property type="entry name" value="Ribosomal_L24e"/>
    <property type="match status" value="1"/>
</dbReference>
<dbReference type="Gene3D" id="6.10.250.1270">
    <property type="match status" value="1"/>
</dbReference>
<dbReference type="InterPro" id="IPR038630">
    <property type="entry name" value="L24e/L24_sf"/>
</dbReference>
<dbReference type="GO" id="GO:0003735">
    <property type="term" value="F:structural constituent of ribosome"/>
    <property type="evidence" value="ECO:0007669"/>
    <property type="project" value="InterPro"/>
</dbReference>
<keyword evidence="2 6" id="KW-0689">Ribosomal protein</keyword>
<evidence type="ECO:0000313" key="6">
    <source>
        <dbReference type="EMBL" id="OEH76654.1"/>
    </source>
</evidence>
<comment type="caution">
    <text evidence="6">The sequence shown here is derived from an EMBL/GenBank/DDBJ whole genome shotgun (WGS) entry which is preliminary data.</text>
</comment>
<dbReference type="InterPro" id="IPR000988">
    <property type="entry name" value="Ribosomal_eL24-rel_N"/>
</dbReference>
<dbReference type="EMBL" id="JROU02001381">
    <property type="protein sequence ID" value="OEH76654.1"/>
    <property type="molecule type" value="Genomic_DNA"/>
</dbReference>
<gene>
    <name evidence="6" type="ORF">cyc_07048</name>
</gene>
<dbReference type="VEuPathDB" id="ToxoDB:LOC34623085"/>
<dbReference type="PANTHER" id="PTHR10792">
    <property type="entry name" value="60S RIBOSOMAL PROTEIN L24"/>
    <property type="match status" value="1"/>
</dbReference>
<dbReference type="Proteomes" id="UP000095192">
    <property type="component" value="Unassembled WGS sequence"/>
</dbReference>